<dbReference type="Pfam" id="PF22624">
    <property type="entry name" value="AASDHPPT_N"/>
    <property type="match status" value="1"/>
</dbReference>
<keyword evidence="2 5" id="KW-0808">Transferase</keyword>
<dbReference type="GO" id="GO:0005829">
    <property type="term" value="C:cytosol"/>
    <property type="evidence" value="ECO:0007669"/>
    <property type="project" value="TreeGrafter"/>
</dbReference>
<evidence type="ECO:0000313" key="5">
    <source>
        <dbReference type="EMBL" id="CQR72352.1"/>
    </source>
</evidence>
<dbReference type="InterPro" id="IPR050559">
    <property type="entry name" value="P-Pant_transferase_sf"/>
</dbReference>
<name>A0A0U1KY57_9FIRM</name>
<dbReference type="GO" id="GO:0008897">
    <property type="term" value="F:holo-[acyl-carrier-protein] synthase activity"/>
    <property type="evidence" value="ECO:0007669"/>
    <property type="project" value="InterPro"/>
</dbReference>
<organism evidence="5 6">
    <name type="scientific">Sporomusa ovata</name>
    <dbReference type="NCBI Taxonomy" id="2378"/>
    <lineage>
        <taxon>Bacteria</taxon>
        <taxon>Bacillati</taxon>
        <taxon>Bacillota</taxon>
        <taxon>Negativicutes</taxon>
        <taxon>Selenomonadales</taxon>
        <taxon>Sporomusaceae</taxon>
        <taxon>Sporomusa</taxon>
    </lineage>
</organism>
<reference evidence="6" key="1">
    <citation type="submission" date="2015-03" db="EMBL/GenBank/DDBJ databases">
        <authorList>
            <person name="Nijsse Bart"/>
        </authorList>
    </citation>
    <scope>NUCLEOTIDE SEQUENCE [LARGE SCALE GENOMIC DNA]</scope>
</reference>
<dbReference type="InterPro" id="IPR008278">
    <property type="entry name" value="4-PPantetheinyl_Trfase_dom"/>
</dbReference>
<dbReference type="EC" id="2.7.8.-" evidence="5"/>
<evidence type="ECO:0000259" key="3">
    <source>
        <dbReference type="Pfam" id="PF01648"/>
    </source>
</evidence>
<evidence type="ECO:0000313" key="6">
    <source>
        <dbReference type="Proteomes" id="UP000049855"/>
    </source>
</evidence>
<comment type="similarity">
    <text evidence="1">Belongs to the P-Pant transferase superfamily. Gsp/Sfp/HetI/AcpT family.</text>
</comment>
<feature type="domain" description="4'-phosphopantetheinyl transferase" evidence="3">
    <location>
        <begin position="106"/>
        <end position="173"/>
    </location>
</feature>
<dbReference type="AlphaFoldDB" id="A0A0U1KY57"/>
<sequence>MDKVKVYAMSIAAILDRPVDKLLPLFTRDRQAEILRFRFNADRNRTAYGELMARYLLSARTGVAIENISFGRDTLGKPFCGQSEFQFNISHSGKWVVCSIGKVLNGVDVETAQEIDMAIAKEHFLVNEYNYLLMMPEEERNAALLKLWTVKESYLKYTGEGLSGGLACIDCLALLRGDDRVAAKNFILPDNAVIGICTLKELLPNKIDFFAPITFLK</sequence>
<evidence type="ECO:0000256" key="2">
    <source>
        <dbReference type="ARBA" id="ARBA00022679"/>
    </source>
</evidence>
<protein>
    <submittedName>
        <fullName evidence="5">4'-phosphopantetheinyl transferase</fullName>
        <ecNumber evidence="5">2.7.8.-</ecNumber>
    </submittedName>
</protein>
<dbReference type="Gene3D" id="3.90.470.20">
    <property type="entry name" value="4'-phosphopantetheinyl transferase domain"/>
    <property type="match status" value="2"/>
</dbReference>
<dbReference type="EMBL" id="CTRP01000010">
    <property type="protein sequence ID" value="CQR72352.1"/>
    <property type="molecule type" value="Genomic_DNA"/>
</dbReference>
<accession>A0A0U1KY57</accession>
<dbReference type="InterPro" id="IPR055066">
    <property type="entry name" value="AASDHPPT_N"/>
</dbReference>
<dbReference type="InterPro" id="IPR037143">
    <property type="entry name" value="4-PPantetheinyl_Trfase_dom_sf"/>
</dbReference>
<gene>
    <name evidence="5" type="ORF">SpAn4DRAFT_2812</name>
</gene>
<dbReference type="GO" id="GO:0000287">
    <property type="term" value="F:magnesium ion binding"/>
    <property type="evidence" value="ECO:0007669"/>
    <property type="project" value="InterPro"/>
</dbReference>
<dbReference type="RefSeq" id="WP_021167070.1">
    <property type="nucleotide sequence ID" value="NZ_CTRP01000010.1"/>
</dbReference>
<proteinExistence type="inferred from homology"/>
<dbReference type="PANTHER" id="PTHR12215:SF10">
    <property type="entry name" value="L-AMINOADIPATE-SEMIALDEHYDE DEHYDROGENASE-PHOSPHOPANTETHEINYL TRANSFERASE"/>
    <property type="match status" value="1"/>
</dbReference>
<keyword evidence="6" id="KW-1185">Reference proteome</keyword>
<dbReference type="Pfam" id="PF01648">
    <property type="entry name" value="ACPS"/>
    <property type="match status" value="1"/>
</dbReference>
<feature type="domain" description="4'-phosphopantetheinyl transferase N-terminal" evidence="4">
    <location>
        <begin position="27"/>
        <end position="98"/>
    </location>
</feature>
<evidence type="ECO:0000259" key="4">
    <source>
        <dbReference type="Pfam" id="PF22624"/>
    </source>
</evidence>
<dbReference type="GO" id="GO:0019878">
    <property type="term" value="P:lysine biosynthetic process via aminoadipic acid"/>
    <property type="evidence" value="ECO:0007669"/>
    <property type="project" value="TreeGrafter"/>
</dbReference>
<dbReference type="Proteomes" id="UP000049855">
    <property type="component" value="Unassembled WGS sequence"/>
</dbReference>
<dbReference type="SUPFAM" id="SSF56214">
    <property type="entry name" value="4'-phosphopantetheinyl transferase"/>
    <property type="match status" value="2"/>
</dbReference>
<evidence type="ECO:0000256" key="1">
    <source>
        <dbReference type="ARBA" id="ARBA00010990"/>
    </source>
</evidence>
<dbReference type="PANTHER" id="PTHR12215">
    <property type="entry name" value="PHOSPHOPANTETHEINE TRANSFERASE"/>
    <property type="match status" value="1"/>
</dbReference>